<protein>
    <submittedName>
        <fullName evidence="2">Uncharacterized protein</fullName>
    </submittedName>
</protein>
<gene>
    <name evidence="2" type="ORF">BJY24_002828</name>
</gene>
<feature type="transmembrane region" description="Helical" evidence="1">
    <location>
        <begin position="25"/>
        <end position="50"/>
    </location>
</feature>
<feature type="transmembrane region" description="Helical" evidence="1">
    <location>
        <begin position="100"/>
        <end position="121"/>
    </location>
</feature>
<comment type="caution">
    <text evidence="2">The sequence shown here is derived from an EMBL/GenBank/DDBJ whole genome shotgun (WGS) entry which is preliminary data.</text>
</comment>
<evidence type="ECO:0000313" key="3">
    <source>
        <dbReference type="Proteomes" id="UP000540412"/>
    </source>
</evidence>
<dbReference type="EMBL" id="JACHIT010000001">
    <property type="protein sequence ID" value="MBB5913961.1"/>
    <property type="molecule type" value="Genomic_DNA"/>
</dbReference>
<feature type="transmembrane region" description="Helical" evidence="1">
    <location>
        <begin position="71"/>
        <end position="94"/>
    </location>
</feature>
<dbReference type="RefSeq" id="WP_040744035.1">
    <property type="nucleotide sequence ID" value="NZ_JACHIT010000001.1"/>
</dbReference>
<evidence type="ECO:0000256" key="1">
    <source>
        <dbReference type="SAM" id="Phobius"/>
    </source>
</evidence>
<keyword evidence="3" id="KW-1185">Reference proteome</keyword>
<accession>A0A7W9PD40</accession>
<keyword evidence="1" id="KW-0812">Transmembrane</keyword>
<dbReference type="AlphaFoldDB" id="A0A7W9PD40"/>
<keyword evidence="1" id="KW-0472">Membrane</keyword>
<organism evidence="2 3">
    <name type="scientific">Nocardia transvalensis</name>
    <dbReference type="NCBI Taxonomy" id="37333"/>
    <lineage>
        <taxon>Bacteria</taxon>
        <taxon>Bacillati</taxon>
        <taxon>Actinomycetota</taxon>
        <taxon>Actinomycetes</taxon>
        <taxon>Mycobacteriales</taxon>
        <taxon>Nocardiaceae</taxon>
        <taxon>Nocardia</taxon>
    </lineage>
</organism>
<name>A0A7W9PD40_9NOCA</name>
<sequence>MTYYYPAPYSAAPHPAHRTVRTWDLVLAIVLYALASGVGLCTAAFTPFFAMATDPCGAGSGCREEFATWGILVSWGGTAAALGGGLIMLILAAVKGWTVWVWGALALLLVPLSFGVGLWLAGQVTG</sequence>
<evidence type="ECO:0000313" key="2">
    <source>
        <dbReference type="EMBL" id="MBB5913961.1"/>
    </source>
</evidence>
<reference evidence="2 3" key="1">
    <citation type="submission" date="2020-08" db="EMBL/GenBank/DDBJ databases">
        <title>Sequencing the genomes of 1000 actinobacteria strains.</title>
        <authorList>
            <person name="Klenk H.-P."/>
        </authorList>
    </citation>
    <scope>NUCLEOTIDE SEQUENCE [LARGE SCALE GENOMIC DNA]</scope>
    <source>
        <strain evidence="2 3">DSM 43582</strain>
    </source>
</reference>
<keyword evidence="1" id="KW-1133">Transmembrane helix</keyword>
<proteinExistence type="predicted"/>
<dbReference type="Proteomes" id="UP000540412">
    <property type="component" value="Unassembled WGS sequence"/>
</dbReference>